<evidence type="ECO:0000256" key="1">
    <source>
        <dbReference type="SAM" id="SignalP"/>
    </source>
</evidence>
<keyword evidence="1" id="KW-0732">Signal</keyword>
<organism evidence="5 6">
    <name type="scientific">Marinicella litoralis</name>
    <dbReference type="NCBI Taxonomy" id="644220"/>
    <lineage>
        <taxon>Bacteria</taxon>
        <taxon>Pseudomonadati</taxon>
        <taxon>Pseudomonadota</taxon>
        <taxon>Gammaproteobacteria</taxon>
        <taxon>Lysobacterales</taxon>
        <taxon>Marinicellaceae</taxon>
        <taxon>Marinicella</taxon>
    </lineage>
</organism>
<keyword evidence="6" id="KW-1185">Reference proteome</keyword>
<protein>
    <submittedName>
        <fullName evidence="5">Putative repeat protein (TIGR01451 family)</fullName>
    </submittedName>
</protein>
<dbReference type="Pfam" id="PF19077">
    <property type="entry name" value="Big_13"/>
    <property type="match status" value="1"/>
</dbReference>
<feature type="signal peptide" evidence="1">
    <location>
        <begin position="1"/>
        <end position="22"/>
    </location>
</feature>
<feature type="domain" description="Bacterial Ig" evidence="3">
    <location>
        <begin position="595"/>
        <end position="656"/>
    </location>
</feature>
<dbReference type="SUPFAM" id="SSF49401">
    <property type="entry name" value="Bacterial adhesins"/>
    <property type="match status" value="1"/>
</dbReference>
<proteinExistence type="predicted"/>
<dbReference type="Proteomes" id="UP000295724">
    <property type="component" value="Unassembled WGS sequence"/>
</dbReference>
<evidence type="ECO:0000313" key="6">
    <source>
        <dbReference type="Proteomes" id="UP000295724"/>
    </source>
</evidence>
<feature type="domain" description="Bacterial Ig-like" evidence="4">
    <location>
        <begin position="514"/>
        <end position="593"/>
    </location>
</feature>
<dbReference type="InterPro" id="IPR041498">
    <property type="entry name" value="Big_6"/>
</dbReference>
<reference evidence="5 6" key="1">
    <citation type="submission" date="2019-03" db="EMBL/GenBank/DDBJ databases">
        <title>Genomic Encyclopedia of Type Strains, Phase IV (KMG-IV): sequencing the most valuable type-strain genomes for metagenomic binning, comparative biology and taxonomic classification.</title>
        <authorList>
            <person name="Goeker M."/>
        </authorList>
    </citation>
    <scope>NUCLEOTIDE SEQUENCE [LARGE SCALE GENOMIC DNA]</scope>
    <source>
        <strain evidence="5 6">DSM 25488</strain>
    </source>
</reference>
<evidence type="ECO:0000313" key="5">
    <source>
        <dbReference type="EMBL" id="TDR16878.1"/>
    </source>
</evidence>
<dbReference type="Pfam" id="PF01345">
    <property type="entry name" value="DUF11"/>
    <property type="match status" value="1"/>
</dbReference>
<name>A0A4R6XLF4_9GAMM</name>
<gene>
    <name evidence="5" type="ORF">C8D91_2785</name>
</gene>
<dbReference type="InterPro" id="IPR026466">
    <property type="entry name" value="Fim_isopep_form_D2_dom"/>
</dbReference>
<sequence length="657" mass="67303">MKCLKFSTLLLLCVLFLGDAKAQIRLFGERASFNVNGNVTLVGNTLFTCAAGGDCAQVQAGTTPGLNGRAMIFVDVDPSAPGSFANSSTADLNLPAGSTVLYAGLYWGGRSGETTASRGTIYMKPPGVGATWNTVTATQIDTFVTDGAVGSRPYQAFANVTTQVAAAGNGTYSVGGMTAATGNDGTGFYGGWALAILYEDNNQTFKRLNLFDGAQRVSGITTVSVNVTGLVTPTTAGFETNVGALVWEGDNSLTGDSFVFEGNTLNRTLNPSNDFWNSSITDSNSHVTTKNPNYVNQLSMDLDLVDVTGLLPPNSTDADIDFVTNGDLYFPHFLTFSTELFVPDYSSTMTKTATDLNGGGVVRGDVIEYTISFQNTGEDDAINTVLTDSIPANMTYVPGSMEITSSSIVGEAGTLTDSSGNDNGEFDGSQVIIYLGDTATSSSGGTYQPTQGAVVKFQATVNNDAPLGTITNTATIVANSPTLPTTDFTSNASADITINDIVPPNDPVITSPTNGQITNDSTPLVIGTAEAGSTVVVTGPNGETCSVVADINGDWSCSISPALSEGSNTLSATAQDPDGNVSGSTNVSITVDTVAPAAPVINVPTNGAPVTGTGEPGATVTVTTGGSGTCTAVVQLDGTWSCTLSGPVVDGDDIMAT</sequence>
<dbReference type="EMBL" id="SNZB01000007">
    <property type="protein sequence ID" value="TDR16878.1"/>
    <property type="molecule type" value="Genomic_DNA"/>
</dbReference>
<dbReference type="AlphaFoldDB" id="A0A4R6XLF4"/>
<dbReference type="Gene3D" id="2.60.40.10">
    <property type="entry name" value="Immunoglobulins"/>
    <property type="match status" value="2"/>
</dbReference>
<dbReference type="NCBIfam" id="TIGR04226">
    <property type="entry name" value="RrgB_K2N_iso_D2"/>
    <property type="match status" value="1"/>
</dbReference>
<dbReference type="InterPro" id="IPR047589">
    <property type="entry name" value="DUF11_rpt"/>
</dbReference>
<dbReference type="NCBIfam" id="TIGR01451">
    <property type="entry name" value="B_ant_repeat"/>
    <property type="match status" value="1"/>
</dbReference>
<dbReference type="RefSeq" id="WP_246027045.1">
    <property type="nucleotide sequence ID" value="NZ_SNZB01000007.1"/>
</dbReference>
<comment type="caution">
    <text evidence="5">The sequence shown here is derived from an EMBL/GenBank/DDBJ whole genome shotgun (WGS) entry which is preliminary data.</text>
</comment>
<feature type="non-terminal residue" evidence="5">
    <location>
        <position position="657"/>
    </location>
</feature>
<dbReference type="InterPro" id="IPR008966">
    <property type="entry name" value="Adhesion_dom_sf"/>
</dbReference>
<feature type="domain" description="DUF11" evidence="2">
    <location>
        <begin position="361"/>
        <end position="480"/>
    </location>
</feature>
<dbReference type="InterPro" id="IPR013783">
    <property type="entry name" value="Ig-like_fold"/>
</dbReference>
<dbReference type="InterPro" id="IPR044016">
    <property type="entry name" value="Big_13"/>
</dbReference>
<dbReference type="NCBIfam" id="NF033510">
    <property type="entry name" value="Ca_tandemer"/>
    <property type="match status" value="2"/>
</dbReference>
<evidence type="ECO:0000259" key="2">
    <source>
        <dbReference type="Pfam" id="PF01345"/>
    </source>
</evidence>
<accession>A0A4R6XLF4</accession>
<evidence type="ECO:0000259" key="4">
    <source>
        <dbReference type="Pfam" id="PF19077"/>
    </source>
</evidence>
<dbReference type="InterPro" id="IPR001434">
    <property type="entry name" value="OmcB-like_DUF11"/>
</dbReference>
<evidence type="ECO:0000259" key="3">
    <source>
        <dbReference type="Pfam" id="PF17936"/>
    </source>
</evidence>
<dbReference type="Gene3D" id="2.60.40.740">
    <property type="match status" value="1"/>
</dbReference>
<feature type="chain" id="PRO_5020688507" evidence="1">
    <location>
        <begin position="23"/>
        <end position="657"/>
    </location>
</feature>
<dbReference type="Pfam" id="PF17936">
    <property type="entry name" value="Big_6"/>
    <property type="match status" value="1"/>
</dbReference>